<keyword evidence="2" id="KW-1185">Reference proteome</keyword>
<gene>
    <name evidence="1" type="ORF">SNEC2469_LOCUS18993</name>
</gene>
<evidence type="ECO:0000313" key="2">
    <source>
        <dbReference type="Proteomes" id="UP000601435"/>
    </source>
</evidence>
<reference evidence="1" key="1">
    <citation type="submission" date="2021-02" db="EMBL/GenBank/DDBJ databases">
        <authorList>
            <person name="Dougan E. K."/>
            <person name="Rhodes N."/>
            <person name="Thang M."/>
            <person name="Chan C."/>
        </authorList>
    </citation>
    <scope>NUCLEOTIDE SEQUENCE</scope>
</reference>
<dbReference type="OrthoDB" id="439726at2759"/>
<accession>A0A812W463</accession>
<proteinExistence type="predicted"/>
<evidence type="ECO:0000313" key="1">
    <source>
        <dbReference type="EMBL" id="CAE7665454.1"/>
    </source>
</evidence>
<sequence>MRDCRDGRLLMRFRASRASDLQVCSGILGVARLGFMDSDSLASATRDLIKDFCTIGKHAPRSATRVSKGRFDEALYNQIRSKVQILVTDAAASEILASKILRGTREGANRDPEPLLPNVRLIGRDAAHAATRLLKRPWSVIPCVRDVVVSTITSQDSVAQRIFHSNIFSDMLQKEIQKDAHLPQVASLSAAKHRFASFSKPLGRIVLHIQALFRVVHSIMFLRDAGWCKSWLNSMNGEKLLLLALAADAADSLLEFVRALDSETFDPAGLNMQVQDFLSNIHVLFGAPAQAFEVSGYAKHCWLSLRDNPVFVMQEGRQKRIEVTDACRQAALQAMRPWVRHVFDACKAEFPDYDIFASMEVLNVAIQDEEHIARISHEQSSSCIASLCKILQVCPHTAAAELHTLFPVARGLQRRHHCGSRAAWALALKRTQHRPETRARYPVVALSKLLLAHACWTCSTSAVEQNFSKAERCSGSKRFGPKAASAEARSLIVLAFKADGSGTEEDLVHLATRLFSYCKKSDRCKNKTSRLDKGLRRHRGGKTEQAFIRQRRDAVRAVARPFRRCLSEHLPGINAEPVSEQGQQELDFQAKAARQRKVEAYRDGYLSDDGSGLADAANKTAKSEIVLDRQRACKRARIQSDLSAMQCKVQWSWARLRHDKIWLGPGVTIPNNLPRLQLTEEKIVNHVGSYIAFSFVSQ</sequence>
<protein>
    <submittedName>
        <fullName evidence="1">Uncharacterized protein</fullName>
    </submittedName>
</protein>
<dbReference type="AlphaFoldDB" id="A0A812W463"/>
<dbReference type="Proteomes" id="UP000601435">
    <property type="component" value="Unassembled WGS sequence"/>
</dbReference>
<organism evidence="1 2">
    <name type="scientific">Symbiodinium necroappetens</name>
    <dbReference type="NCBI Taxonomy" id="1628268"/>
    <lineage>
        <taxon>Eukaryota</taxon>
        <taxon>Sar</taxon>
        <taxon>Alveolata</taxon>
        <taxon>Dinophyceae</taxon>
        <taxon>Suessiales</taxon>
        <taxon>Symbiodiniaceae</taxon>
        <taxon>Symbiodinium</taxon>
    </lineage>
</organism>
<name>A0A812W463_9DINO</name>
<comment type="caution">
    <text evidence="1">The sequence shown here is derived from an EMBL/GenBank/DDBJ whole genome shotgun (WGS) entry which is preliminary data.</text>
</comment>
<dbReference type="EMBL" id="CAJNJA010032259">
    <property type="protein sequence ID" value="CAE7665454.1"/>
    <property type="molecule type" value="Genomic_DNA"/>
</dbReference>